<proteinExistence type="predicted"/>
<gene>
    <name evidence="3" type="ORF">GA0061105_105413</name>
</gene>
<reference evidence="3 4" key="1">
    <citation type="submission" date="2016-08" db="EMBL/GenBank/DDBJ databases">
        <authorList>
            <person name="Seilhamer J.J."/>
        </authorList>
    </citation>
    <scope>NUCLEOTIDE SEQUENCE [LARGE SCALE GENOMIC DNA]</scope>
    <source>
        <strain evidence="3 4">HBR26</strain>
    </source>
</reference>
<evidence type="ECO:0000313" key="4">
    <source>
        <dbReference type="Proteomes" id="UP000198723"/>
    </source>
</evidence>
<dbReference type="EMBL" id="FMAJ01000005">
    <property type="protein sequence ID" value="SCB58941.1"/>
    <property type="molecule type" value="Genomic_DNA"/>
</dbReference>
<evidence type="ECO:0008006" key="5">
    <source>
        <dbReference type="Google" id="ProtNLM"/>
    </source>
</evidence>
<dbReference type="InterPro" id="IPR014983">
    <property type="entry name" value="GAD-rel"/>
</dbReference>
<protein>
    <recommendedName>
        <fullName evidence="5">GAD-related domain-containing protein</fullName>
    </recommendedName>
</protein>
<accession>A0A1C3Y3C6</accession>
<feature type="domain" description="T6SS immunity protein Tdi1 C-terminal" evidence="2">
    <location>
        <begin position="149"/>
        <end position="203"/>
    </location>
</feature>
<dbReference type="AlphaFoldDB" id="A0A1C3Y3C6"/>
<evidence type="ECO:0000259" key="2">
    <source>
        <dbReference type="Pfam" id="PF08906"/>
    </source>
</evidence>
<sequence length="224" mass="24647">MEQYREKLEAVIAKFTAAGAEKGHGGAADPRKYEGRLPTSVFQLWERLGFGVFLDGYFQLCDPDTYRPILDQALGRDSDLEPSRTHPVGFSAFGEIIAWNEDHRDVRVNLVDGQVSCRWLFAPKSGIDPNITLLTRLLLADDASFDPLDAKGKPLFKSARSRLGKVGPGHMYGFKPILAFGGNRTAASLVACEALPHMSILAQAQNLKLMGMNSYPPRVVRTIG</sequence>
<dbReference type="Pfam" id="PF08906">
    <property type="entry name" value="T6SS_Tdi1_C"/>
    <property type="match status" value="1"/>
</dbReference>
<feature type="domain" description="GAD-related" evidence="1">
    <location>
        <begin position="28"/>
        <end position="110"/>
    </location>
</feature>
<organism evidence="3 4">
    <name type="scientific">Rhizobium aethiopicum</name>
    <dbReference type="NCBI Taxonomy" id="1138170"/>
    <lineage>
        <taxon>Bacteria</taxon>
        <taxon>Pseudomonadati</taxon>
        <taxon>Pseudomonadota</taxon>
        <taxon>Alphaproteobacteria</taxon>
        <taxon>Hyphomicrobiales</taxon>
        <taxon>Rhizobiaceae</taxon>
        <taxon>Rhizobium/Agrobacterium group</taxon>
        <taxon>Rhizobium</taxon>
    </lineage>
</organism>
<dbReference type="STRING" id="1138170.GA0061105_105413"/>
<dbReference type="RefSeq" id="WP_092750837.1">
    <property type="nucleotide sequence ID" value="NZ_FMAJ01000005.1"/>
</dbReference>
<name>A0A1C3Y3C6_9HYPH</name>
<evidence type="ECO:0000259" key="1">
    <source>
        <dbReference type="Pfam" id="PF08887"/>
    </source>
</evidence>
<dbReference type="Proteomes" id="UP000198723">
    <property type="component" value="Unassembled WGS sequence"/>
</dbReference>
<evidence type="ECO:0000313" key="3">
    <source>
        <dbReference type="EMBL" id="SCB58941.1"/>
    </source>
</evidence>
<dbReference type="InterPro" id="IPR015002">
    <property type="entry name" value="T6SS_Tdi1_C"/>
</dbReference>
<dbReference type="Pfam" id="PF08887">
    <property type="entry name" value="GAD-like"/>
    <property type="match status" value="1"/>
</dbReference>